<evidence type="ECO:0000313" key="2">
    <source>
        <dbReference type="EMBL" id="RKR87178.1"/>
    </source>
</evidence>
<evidence type="ECO:0000256" key="1">
    <source>
        <dbReference type="SAM" id="MobiDB-lite"/>
    </source>
</evidence>
<dbReference type="EMBL" id="RBKT01000001">
    <property type="protein sequence ID" value="RKR87178.1"/>
    <property type="molecule type" value="Genomic_DNA"/>
</dbReference>
<feature type="region of interest" description="Disordered" evidence="1">
    <location>
        <begin position="1"/>
        <end position="120"/>
    </location>
</feature>
<name>A0A495JF62_9ACTN</name>
<dbReference type="AlphaFoldDB" id="A0A495JF62"/>
<protein>
    <submittedName>
        <fullName evidence="2">Uncharacterized protein</fullName>
    </submittedName>
</protein>
<accession>A0A495JF62</accession>
<comment type="caution">
    <text evidence="2">The sequence shown here is derived from an EMBL/GenBank/DDBJ whole genome shotgun (WGS) entry which is preliminary data.</text>
</comment>
<organism evidence="2 3">
    <name type="scientific">Micromonospora pisi</name>
    <dbReference type="NCBI Taxonomy" id="589240"/>
    <lineage>
        <taxon>Bacteria</taxon>
        <taxon>Bacillati</taxon>
        <taxon>Actinomycetota</taxon>
        <taxon>Actinomycetes</taxon>
        <taxon>Micromonosporales</taxon>
        <taxon>Micromonosporaceae</taxon>
        <taxon>Micromonospora</taxon>
    </lineage>
</organism>
<feature type="compositionally biased region" description="Basic and acidic residues" evidence="1">
    <location>
        <begin position="104"/>
        <end position="120"/>
    </location>
</feature>
<evidence type="ECO:0000313" key="3">
    <source>
        <dbReference type="Proteomes" id="UP000277671"/>
    </source>
</evidence>
<sequence length="120" mass="11810">MAERAQTAGEAAPDPGSSPEKNGGERPTGTPAPEAAQAVPAGGAEDRPTPSVTPVTPPSPATLAKWAKARRAPVTSAADTTGVTANGAAGSSLRVAEQILPGTADRRGERGRGSDDGEAS</sequence>
<reference evidence="2 3" key="1">
    <citation type="submission" date="2018-10" db="EMBL/GenBank/DDBJ databases">
        <title>Sequencing the genomes of 1000 actinobacteria strains.</title>
        <authorList>
            <person name="Klenk H.-P."/>
        </authorList>
    </citation>
    <scope>NUCLEOTIDE SEQUENCE [LARGE SCALE GENOMIC DNA]</scope>
    <source>
        <strain evidence="2 3">DSM 45175</strain>
    </source>
</reference>
<proteinExistence type="predicted"/>
<keyword evidence="3" id="KW-1185">Reference proteome</keyword>
<dbReference type="Proteomes" id="UP000277671">
    <property type="component" value="Unassembled WGS sequence"/>
</dbReference>
<gene>
    <name evidence="2" type="ORF">BDK92_1451</name>
</gene>